<organism evidence="1 2">
    <name type="scientific">Limimaricola pyoseonensis</name>
    <dbReference type="NCBI Taxonomy" id="521013"/>
    <lineage>
        <taxon>Bacteria</taxon>
        <taxon>Pseudomonadati</taxon>
        <taxon>Pseudomonadota</taxon>
        <taxon>Alphaproteobacteria</taxon>
        <taxon>Rhodobacterales</taxon>
        <taxon>Paracoccaceae</taxon>
        <taxon>Limimaricola</taxon>
    </lineage>
</organism>
<dbReference type="Proteomes" id="UP000198922">
    <property type="component" value="Unassembled WGS sequence"/>
</dbReference>
<accession>A0A1G7GRF3</accession>
<dbReference type="EMBL" id="FNAT01000005">
    <property type="protein sequence ID" value="SDE90722.1"/>
    <property type="molecule type" value="Genomic_DNA"/>
</dbReference>
<dbReference type="RefSeq" id="WP_090113163.1">
    <property type="nucleotide sequence ID" value="NZ_FNAT01000005.1"/>
</dbReference>
<keyword evidence="2" id="KW-1185">Reference proteome</keyword>
<reference evidence="2" key="1">
    <citation type="submission" date="2016-10" db="EMBL/GenBank/DDBJ databases">
        <authorList>
            <person name="Varghese N."/>
            <person name="Submissions S."/>
        </authorList>
    </citation>
    <scope>NUCLEOTIDE SEQUENCE [LARGE SCALE GENOMIC DNA]</scope>
    <source>
        <strain evidence="2">DSM 21424</strain>
    </source>
</reference>
<dbReference type="AlphaFoldDB" id="A0A1G7GRF3"/>
<evidence type="ECO:0000313" key="1">
    <source>
        <dbReference type="EMBL" id="SDE90722.1"/>
    </source>
</evidence>
<gene>
    <name evidence="1" type="ORF">SAMN04488567_2893</name>
</gene>
<name>A0A1G7GRF3_9RHOB</name>
<protein>
    <submittedName>
        <fullName evidence="1">Uncharacterized protein</fullName>
    </submittedName>
</protein>
<proteinExistence type="predicted"/>
<evidence type="ECO:0000313" key="2">
    <source>
        <dbReference type="Proteomes" id="UP000198922"/>
    </source>
</evidence>
<dbReference type="OrthoDB" id="7871874at2"/>
<sequence>MPDSRSYLHTLMRGAVRKHFPKQACAALEIAEYWGGIGATVDYAAFSRKMNGTREWALADAVAIYHLTGSQRILDAIKAEGSDDQPTDPSALLNLAADLIKEGGEGSAALIEAGQGGCLTVAEAQLIDIAEAAARALAAVRSLRGAA</sequence>